<feature type="region of interest" description="Disordered" evidence="1">
    <location>
        <begin position="526"/>
        <end position="545"/>
    </location>
</feature>
<keyword evidence="2" id="KW-0732">Signal</keyword>
<feature type="chain" id="PRO_5004181339" evidence="2">
    <location>
        <begin position="23"/>
        <end position="545"/>
    </location>
</feature>
<sequence length="545" mass="58114">MNISSLFWPALVLGLVFNPAHSATTAFIYSQNEHCPAGFRLGTLPSQAIQRQAMCDQMSPWDIAKLAHQGSISGSGYGCTVKQHDTRSLGHAICTPVDIIISQDDTCPVNYNLITPAEVADNTSKYCDMLAPTSAVRLGDNTSLSGIAGHCEMHDLTINADETHELGASLCGLASRIKTWSDCPNGTELLQGSNTPNYCIPLDAVASNSRWDHLGTDMCQNAGKGDFVELRRVFTDRQQRINPQVLDKNAQPVTLAAGIPTLICDEKPLPTYSSSGHIAACPLGTELVKGQSAPEHCAYIWGEAGLDNLDNEVCAAFGGFDTYIYRVPRAPKPLAYQVYSNPLIAEGEVGHTATVYPDGQRLALCQQETPPETDANGTVIKCPSYSELILSASAGNHCALLGGDPGYDINNDQDVCRKAGKGDFVRYLTNTQGQKILVCENETQAIAEAIKLVQTLNCPTGEEFIKSSSIQPNVYDHCAIIGEDAGLDSQGKDVCLASGMAGFKDYGYPGGVKTLYCQCPADNSGCNDSGDATRATSSGGDVSIH</sequence>
<organism evidence="3 4">
    <name type="scientific">Shewanella denitrificans (strain OS217 / ATCC BAA-1090 / DSM 15013)</name>
    <dbReference type="NCBI Taxonomy" id="318161"/>
    <lineage>
        <taxon>Bacteria</taxon>
        <taxon>Pseudomonadati</taxon>
        <taxon>Pseudomonadota</taxon>
        <taxon>Gammaproteobacteria</taxon>
        <taxon>Alteromonadales</taxon>
        <taxon>Shewanellaceae</taxon>
        <taxon>Shewanella</taxon>
    </lineage>
</organism>
<dbReference type="HOGENOM" id="CLU_499563_0_0_6"/>
<accession>Q12NJ1</accession>
<feature type="compositionally biased region" description="Polar residues" evidence="1">
    <location>
        <begin position="534"/>
        <end position="545"/>
    </location>
</feature>
<evidence type="ECO:0000256" key="1">
    <source>
        <dbReference type="SAM" id="MobiDB-lite"/>
    </source>
</evidence>
<protein>
    <submittedName>
        <fullName evidence="3">Uncharacterized protein</fullName>
    </submittedName>
</protein>
<dbReference type="RefSeq" id="WP_011496143.1">
    <property type="nucleotide sequence ID" value="NC_007954.1"/>
</dbReference>
<evidence type="ECO:0000313" key="4">
    <source>
        <dbReference type="Proteomes" id="UP000001982"/>
    </source>
</evidence>
<name>Q12NJ1_SHEDO</name>
<dbReference type="SUPFAM" id="SSF56436">
    <property type="entry name" value="C-type lectin-like"/>
    <property type="match status" value="1"/>
</dbReference>
<dbReference type="InterPro" id="IPR016187">
    <property type="entry name" value="CTDL_fold"/>
</dbReference>
<keyword evidence="4" id="KW-1185">Reference proteome</keyword>
<dbReference type="eggNOG" id="COG3325">
    <property type="taxonomic scope" value="Bacteria"/>
</dbReference>
<reference evidence="3 4" key="1">
    <citation type="submission" date="2006-03" db="EMBL/GenBank/DDBJ databases">
        <title>Complete sequence of Shewanella denitrificans OS217.</title>
        <authorList>
            <consortium name="US DOE Joint Genome Institute"/>
            <person name="Copeland A."/>
            <person name="Lucas S."/>
            <person name="Lapidus A."/>
            <person name="Barry K."/>
            <person name="Detter J.C."/>
            <person name="Glavina del Rio T."/>
            <person name="Hammon N."/>
            <person name="Israni S."/>
            <person name="Dalin E."/>
            <person name="Tice H."/>
            <person name="Pitluck S."/>
            <person name="Brettin T."/>
            <person name="Bruce D."/>
            <person name="Han C."/>
            <person name="Tapia R."/>
            <person name="Gilna P."/>
            <person name="Kiss H."/>
            <person name="Schmutz J."/>
            <person name="Larimer F."/>
            <person name="Land M."/>
            <person name="Hauser L."/>
            <person name="Kyrpides N."/>
            <person name="Lykidis A."/>
            <person name="Richardson P."/>
        </authorList>
    </citation>
    <scope>NUCLEOTIDE SEQUENCE [LARGE SCALE GENOMIC DNA]</scope>
    <source>
        <strain evidence="4">OS217 / ATCC BAA-1090 / DSM 15013</strain>
    </source>
</reference>
<dbReference type="EMBL" id="CP000302">
    <property type="protein sequence ID" value="ABE54985.1"/>
    <property type="molecule type" value="Genomic_DNA"/>
</dbReference>
<dbReference type="AlphaFoldDB" id="Q12NJ1"/>
<dbReference type="STRING" id="318161.Sden_1701"/>
<dbReference type="InterPro" id="IPR037015">
    <property type="entry name" value="APT_N_sf"/>
</dbReference>
<evidence type="ECO:0000313" key="3">
    <source>
        <dbReference type="EMBL" id="ABE54985.1"/>
    </source>
</evidence>
<gene>
    <name evidence="3" type="ordered locus">Sden_1701</name>
</gene>
<dbReference type="Gene3D" id="3.10.40.10">
    <property type="entry name" value="Aerolysin/Pertussis toxin (APT), N-terminal domain"/>
    <property type="match status" value="2"/>
</dbReference>
<dbReference type="KEGG" id="sdn:Sden_1701"/>
<feature type="signal peptide" evidence="2">
    <location>
        <begin position="1"/>
        <end position="22"/>
    </location>
</feature>
<dbReference type="OrthoDB" id="5843666at2"/>
<dbReference type="Proteomes" id="UP000001982">
    <property type="component" value="Chromosome"/>
</dbReference>
<evidence type="ECO:0000256" key="2">
    <source>
        <dbReference type="SAM" id="SignalP"/>
    </source>
</evidence>
<proteinExistence type="predicted"/>